<name>A0ABM5EQS3_9SAUR</name>
<gene>
    <name evidence="4" type="primary">CENATAC</name>
</gene>
<dbReference type="InterPro" id="IPR028015">
    <property type="entry name" value="CCDC84-like"/>
</dbReference>
<dbReference type="PANTHER" id="PTHR31198:SF1">
    <property type="entry name" value="CENTROSOMAL AT-AC SPLICING FACTOR"/>
    <property type="match status" value="1"/>
</dbReference>
<proteinExistence type="predicted"/>
<feature type="region of interest" description="Disordered" evidence="2">
    <location>
        <begin position="351"/>
        <end position="371"/>
    </location>
</feature>
<accession>A0ABM5EQS3</accession>
<protein>
    <submittedName>
        <fullName evidence="4">Centrosomal AT-AC splicing factor</fullName>
    </submittedName>
</protein>
<feature type="region of interest" description="Disordered" evidence="2">
    <location>
        <begin position="222"/>
        <end position="257"/>
    </location>
</feature>
<dbReference type="Pfam" id="PF14968">
    <property type="entry name" value="CCDC84"/>
    <property type="match status" value="1"/>
</dbReference>
<evidence type="ECO:0000313" key="4">
    <source>
        <dbReference type="RefSeq" id="XP_072835494.1"/>
    </source>
</evidence>
<organism evidence="3 4">
    <name type="scientific">Pogona vitticeps</name>
    <name type="common">central bearded dragon</name>
    <dbReference type="NCBI Taxonomy" id="103695"/>
    <lineage>
        <taxon>Eukaryota</taxon>
        <taxon>Metazoa</taxon>
        <taxon>Chordata</taxon>
        <taxon>Craniata</taxon>
        <taxon>Vertebrata</taxon>
        <taxon>Euteleostomi</taxon>
        <taxon>Lepidosauria</taxon>
        <taxon>Squamata</taxon>
        <taxon>Bifurcata</taxon>
        <taxon>Unidentata</taxon>
        <taxon>Episquamata</taxon>
        <taxon>Toxicofera</taxon>
        <taxon>Iguania</taxon>
        <taxon>Acrodonta</taxon>
        <taxon>Agamidae</taxon>
        <taxon>Amphibolurinae</taxon>
        <taxon>Pogona</taxon>
    </lineage>
</organism>
<dbReference type="RefSeq" id="XP_072835494.1">
    <property type="nucleotide sequence ID" value="XM_072979393.1"/>
</dbReference>
<feature type="coiled-coil region" evidence="1">
    <location>
        <begin position="151"/>
        <end position="193"/>
    </location>
</feature>
<sequence length="371" mass="41259">MADDDGSGGGGGGEGGPGAVPMATTLFRCPVCRCSAFAGRRSHLHSAGHQRRLRAALARLGEKVEAARRTLRRAAVVPFDPSEHRRPFWCVCCGREVERWHLSAGGRAVLHGGLLQHLASPEHKKAVSAFWWENKADPKLKPKFLISWEDYERFKASLSDALDTYEAKEDEVIQEMAAHIREVEQRRQEMVQAILEPQTETELCDGSAATNAFAESLSDSAFATEEEEQPGPSSSSIGFLREPLRGPHGTLPGPDWLESGQSLTFIGRQAGEGNIHTGAKPPWLMDEEVNQGQIGPSYEEFLKEKEKEKLKKLPPQRVGANFDHTSQTGDGWLPSFGRVWNHGRRWQSRFQFKAEGGDKLSRTKKKRPKMN</sequence>
<feature type="compositionally biased region" description="Basic residues" evidence="2">
    <location>
        <begin position="362"/>
        <end position="371"/>
    </location>
</feature>
<keyword evidence="1" id="KW-0175">Coiled coil</keyword>
<reference evidence="4" key="1">
    <citation type="submission" date="2025-08" db="UniProtKB">
        <authorList>
            <consortium name="RefSeq"/>
        </authorList>
    </citation>
    <scope>IDENTIFICATION</scope>
</reference>
<evidence type="ECO:0000313" key="3">
    <source>
        <dbReference type="Proteomes" id="UP001652642"/>
    </source>
</evidence>
<dbReference type="GeneID" id="110079431"/>
<dbReference type="PANTHER" id="PTHR31198">
    <property type="entry name" value="COILED-COIL DOMAIN-CONTAINING PROTEIN 84"/>
    <property type="match status" value="1"/>
</dbReference>
<dbReference type="Proteomes" id="UP001652642">
    <property type="component" value="Chromosome 8"/>
</dbReference>
<evidence type="ECO:0000256" key="2">
    <source>
        <dbReference type="SAM" id="MobiDB-lite"/>
    </source>
</evidence>
<evidence type="ECO:0000256" key="1">
    <source>
        <dbReference type="SAM" id="Coils"/>
    </source>
</evidence>
<keyword evidence="3" id="KW-1185">Reference proteome</keyword>